<evidence type="ECO:0000313" key="4">
    <source>
        <dbReference type="EMBL" id="KAF9514916.1"/>
    </source>
</evidence>
<evidence type="ECO:0000313" key="5">
    <source>
        <dbReference type="Proteomes" id="UP000886523"/>
    </source>
</evidence>
<sequence>MSKPTLTLYTAATPNGYKVSTLLEELKLAYPDSGLSYDLKELSFQRNEQKEPSYLKINPNGRIPAIVHHRPDGSDFAVFESAAIFLYLVQRFDPDYKLHWPAGSDEESEALQWIFFVHGGVGPMQGQANHFHRYAPERIPYATQRYISETKRLYSVLESRLEQGRDYLVGSGRGKLSIADLNAWPWVRRWDWSGVEDLDAFPKLAAWLDRIAASPGVQIGLTKPAGRQAKLSPEEADKVAAEARSWIVKETPGNDAQGNKVE</sequence>
<protein>
    <recommendedName>
        <fullName evidence="6">Glutathione S-transferase</fullName>
    </recommendedName>
</protein>
<dbReference type="AlphaFoldDB" id="A0A9P6AZK0"/>
<dbReference type="InterPro" id="IPR040079">
    <property type="entry name" value="Glutathione_S-Trfase"/>
</dbReference>
<keyword evidence="5" id="KW-1185">Reference proteome</keyword>
<dbReference type="Proteomes" id="UP000886523">
    <property type="component" value="Unassembled WGS sequence"/>
</dbReference>
<accession>A0A9P6AZK0</accession>
<dbReference type="EMBL" id="MU128955">
    <property type="protein sequence ID" value="KAF9514916.1"/>
    <property type="molecule type" value="Genomic_DNA"/>
</dbReference>
<dbReference type="PANTHER" id="PTHR44051">
    <property type="entry name" value="GLUTATHIONE S-TRANSFERASE-RELATED"/>
    <property type="match status" value="1"/>
</dbReference>
<comment type="similarity">
    <text evidence="1">Belongs to the GST superfamily.</text>
</comment>
<dbReference type="InterPro" id="IPR004045">
    <property type="entry name" value="Glutathione_S-Trfase_N"/>
</dbReference>
<name>A0A9P6AZK0_9AGAM</name>
<dbReference type="InterPro" id="IPR010987">
    <property type="entry name" value="Glutathione-S-Trfase_C-like"/>
</dbReference>
<dbReference type="Pfam" id="PF13410">
    <property type="entry name" value="GST_C_2"/>
    <property type="match status" value="1"/>
</dbReference>
<dbReference type="Pfam" id="PF02798">
    <property type="entry name" value="GST_N"/>
    <property type="match status" value="1"/>
</dbReference>
<evidence type="ECO:0000256" key="1">
    <source>
        <dbReference type="ARBA" id="ARBA00007409"/>
    </source>
</evidence>
<evidence type="ECO:0008006" key="6">
    <source>
        <dbReference type="Google" id="ProtNLM"/>
    </source>
</evidence>
<dbReference type="SUPFAM" id="SSF47616">
    <property type="entry name" value="GST C-terminal domain-like"/>
    <property type="match status" value="1"/>
</dbReference>
<dbReference type="OrthoDB" id="422574at2759"/>
<dbReference type="SFLD" id="SFLDS00019">
    <property type="entry name" value="Glutathione_Transferase_(cytos"/>
    <property type="match status" value="1"/>
</dbReference>
<dbReference type="Gene3D" id="1.20.1050.10">
    <property type="match status" value="1"/>
</dbReference>
<proteinExistence type="inferred from homology"/>
<dbReference type="SFLD" id="SFLDG00358">
    <property type="entry name" value="Main_(cytGST)"/>
    <property type="match status" value="1"/>
</dbReference>
<evidence type="ECO:0000259" key="2">
    <source>
        <dbReference type="PROSITE" id="PS50404"/>
    </source>
</evidence>
<reference evidence="4" key="1">
    <citation type="journal article" date="2020" name="Nat. Commun.">
        <title>Large-scale genome sequencing of mycorrhizal fungi provides insights into the early evolution of symbiotic traits.</title>
        <authorList>
            <person name="Miyauchi S."/>
            <person name="Kiss E."/>
            <person name="Kuo A."/>
            <person name="Drula E."/>
            <person name="Kohler A."/>
            <person name="Sanchez-Garcia M."/>
            <person name="Morin E."/>
            <person name="Andreopoulos B."/>
            <person name="Barry K.W."/>
            <person name="Bonito G."/>
            <person name="Buee M."/>
            <person name="Carver A."/>
            <person name="Chen C."/>
            <person name="Cichocki N."/>
            <person name="Clum A."/>
            <person name="Culley D."/>
            <person name="Crous P.W."/>
            <person name="Fauchery L."/>
            <person name="Girlanda M."/>
            <person name="Hayes R.D."/>
            <person name="Keri Z."/>
            <person name="LaButti K."/>
            <person name="Lipzen A."/>
            <person name="Lombard V."/>
            <person name="Magnuson J."/>
            <person name="Maillard F."/>
            <person name="Murat C."/>
            <person name="Nolan M."/>
            <person name="Ohm R.A."/>
            <person name="Pangilinan J."/>
            <person name="Pereira M.F."/>
            <person name="Perotto S."/>
            <person name="Peter M."/>
            <person name="Pfister S."/>
            <person name="Riley R."/>
            <person name="Sitrit Y."/>
            <person name="Stielow J.B."/>
            <person name="Szollosi G."/>
            <person name="Zifcakova L."/>
            <person name="Stursova M."/>
            <person name="Spatafora J.W."/>
            <person name="Tedersoo L."/>
            <person name="Vaario L.M."/>
            <person name="Yamada A."/>
            <person name="Yan M."/>
            <person name="Wang P."/>
            <person name="Xu J."/>
            <person name="Bruns T."/>
            <person name="Baldrian P."/>
            <person name="Vilgalys R."/>
            <person name="Dunand C."/>
            <person name="Henrissat B."/>
            <person name="Grigoriev I.V."/>
            <person name="Hibbett D."/>
            <person name="Nagy L.G."/>
            <person name="Martin F.M."/>
        </authorList>
    </citation>
    <scope>NUCLEOTIDE SEQUENCE</scope>
    <source>
        <strain evidence="4">UP504</strain>
    </source>
</reference>
<dbReference type="PROSITE" id="PS50405">
    <property type="entry name" value="GST_CTER"/>
    <property type="match status" value="1"/>
</dbReference>
<dbReference type="InterPro" id="IPR036249">
    <property type="entry name" value="Thioredoxin-like_sf"/>
</dbReference>
<feature type="domain" description="GST C-terminal" evidence="3">
    <location>
        <begin position="103"/>
        <end position="232"/>
    </location>
</feature>
<gene>
    <name evidence="4" type="ORF">BS47DRAFT_1294586</name>
</gene>
<comment type="caution">
    <text evidence="4">The sequence shown here is derived from an EMBL/GenBank/DDBJ whole genome shotgun (WGS) entry which is preliminary data.</text>
</comment>
<dbReference type="CDD" id="cd03048">
    <property type="entry name" value="GST_N_Ure2p_like"/>
    <property type="match status" value="1"/>
</dbReference>
<dbReference type="InterPro" id="IPR036282">
    <property type="entry name" value="Glutathione-S-Trfase_C_sf"/>
</dbReference>
<evidence type="ECO:0000259" key="3">
    <source>
        <dbReference type="PROSITE" id="PS50405"/>
    </source>
</evidence>
<dbReference type="Gene3D" id="3.40.30.10">
    <property type="entry name" value="Glutaredoxin"/>
    <property type="match status" value="1"/>
</dbReference>
<feature type="domain" description="GST N-terminal" evidence="2">
    <location>
        <begin position="10"/>
        <end position="96"/>
    </location>
</feature>
<dbReference type="PANTHER" id="PTHR44051:SF8">
    <property type="entry name" value="GLUTATHIONE S-TRANSFERASE GSTA"/>
    <property type="match status" value="1"/>
</dbReference>
<dbReference type="SFLD" id="SFLDG01151">
    <property type="entry name" value="Main.2:_Nu-like"/>
    <property type="match status" value="1"/>
</dbReference>
<dbReference type="SUPFAM" id="SSF52833">
    <property type="entry name" value="Thioredoxin-like"/>
    <property type="match status" value="1"/>
</dbReference>
<dbReference type="PROSITE" id="PS50404">
    <property type="entry name" value="GST_NTER"/>
    <property type="match status" value="1"/>
</dbReference>
<organism evidence="4 5">
    <name type="scientific">Hydnum rufescens UP504</name>
    <dbReference type="NCBI Taxonomy" id="1448309"/>
    <lineage>
        <taxon>Eukaryota</taxon>
        <taxon>Fungi</taxon>
        <taxon>Dikarya</taxon>
        <taxon>Basidiomycota</taxon>
        <taxon>Agaricomycotina</taxon>
        <taxon>Agaricomycetes</taxon>
        <taxon>Cantharellales</taxon>
        <taxon>Hydnaceae</taxon>
        <taxon>Hydnum</taxon>
    </lineage>
</organism>